<protein>
    <submittedName>
        <fullName evidence="1">RCG27835</fullName>
    </submittedName>
</protein>
<dbReference type="Proteomes" id="UP000234681">
    <property type="component" value="Chromosome 4"/>
</dbReference>
<evidence type="ECO:0000313" key="2">
    <source>
        <dbReference type="Proteomes" id="UP000234681"/>
    </source>
</evidence>
<name>A6IEF1_RAT</name>
<evidence type="ECO:0000313" key="1">
    <source>
        <dbReference type="EMBL" id="EDM15238.1"/>
    </source>
</evidence>
<dbReference type="AlphaFoldDB" id="A6IEF1"/>
<proteinExistence type="predicted"/>
<reference evidence="2" key="1">
    <citation type="submission" date="2005-09" db="EMBL/GenBank/DDBJ databases">
        <authorList>
            <person name="Mural R.J."/>
            <person name="Li P.W."/>
            <person name="Adams M.D."/>
            <person name="Amanatides P.G."/>
            <person name="Baden-Tillson H."/>
            <person name="Barnstead M."/>
            <person name="Chin S.H."/>
            <person name="Dew I."/>
            <person name="Evans C.A."/>
            <person name="Ferriera S."/>
            <person name="Flanigan M."/>
            <person name="Fosler C."/>
            <person name="Glodek A."/>
            <person name="Gu Z."/>
            <person name="Holt R.A."/>
            <person name="Jennings D."/>
            <person name="Kraft C.L."/>
            <person name="Lu F."/>
            <person name="Nguyen T."/>
            <person name="Nusskern D.R."/>
            <person name="Pfannkoch C.M."/>
            <person name="Sitter C."/>
            <person name="Sutton G.G."/>
            <person name="Venter J.C."/>
            <person name="Wang Z."/>
            <person name="Woodage T."/>
            <person name="Zheng X.H."/>
            <person name="Zhong F."/>
        </authorList>
    </citation>
    <scope>NUCLEOTIDE SEQUENCE [LARGE SCALE GENOMIC DNA]</scope>
    <source>
        <strain>BN</strain>
        <strain evidence="2">Sprague-Dawley</strain>
    </source>
</reference>
<gene>
    <name evidence="1" type="ORF">rCG_27835</name>
</gene>
<dbReference type="EMBL" id="CH473959">
    <property type="protein sequence ID" value="EDM15238.1"/>
    <property type="molecule type" value="Genomic_DNA"/>
</dbReference>
<sequence>MPWSQRTESRRMHLGYLKDCGQAGSNSQVETCSHCTFLW</sequence>
<organism evidence="1 2">
    <name type="scientific">Rattus norvegicus</name>
    <name type="common">Rat</name>
    <dbReference type="NCBI Taxonomy" id="10116"/>
    <lineage>
        <taxon>Eukaryota</taxon>
        <taxon>Metazoa</taxon>
        <taxon>Chordata</taxon>
        <taxon>Craniata</taxon>
        <taxon>Vertebrata</taxon>
        <taxon>Euteleostomi</taxon>
        <taxon>Mammalia</taxon>
        <taxon>Eutheria</taxon>
        <taxon>Euarchontoglires</taxon>
        <taxon>Glires</taxon>
        <taxon>Rodentia</taxon>
        <taxon>Myomorpha</taxon>
        <taxon>Muroidea</taxon>
        <taxon>Muridae</taxon>
        <taxon>Murinae</taxon>
        <taxon>Rattus</taxon>
    </lineage>
</organism>
<accession>A6IEF1</accession>